<evidence type="ECO:0000259" key="16">
    <source>
        <dbReference type="Pfam" id="PF00890"/>
    </source>
</evidence>
<feature type="compositionally biased region" description="Basic and acidic residues" evidence="14">
    <location>
        <begin position="793"/>
        <end position="820"/>
    </location>
</feature>
<feature type="domain" description="Glucose-methanol-choline oxidoreductase C-terminal" evidence="17">
    <location>
        <begin position="533"/>
        <end position="672"/>
    </location>
</feature>
<evidence type="ECO:0000259" key="15">
    <source>
        <dbReference type="Pfam" id="PF00732"/>
    </source>
</evidence>
<comment type="catalytic activity">
    <reaction evidence="1">
        <text>a long-chain primary fatty alcohol + O2 = a long-chain fatty aldehyde + H2O2</text>
        <dbReference type="Rhea" id="RHEA:22756"/>
        <dbReference type="ChEBI" id="CHEBI:15379"/>
        <dbReference type="ChEBI" id="CHEBI:16240"/>
        <dbReference type="ChEBI" id="CHEBI:17176"/>
        <dbReference type="ChEBI" id="CHEBI:77396"/>
        <dbReference type="EC" id="1.1.3.20"/>
    </reaction>
</comment>
<evidence type="ECO:0000256" key="2">
    <source>
        <dbReference type="ARBA" id="ARBA00001974"/>
    </source>
</evidence>
<evidence type="ECO:0000256" key="10">
    <source>
        <dbReference type="ARBA" id="ARBA00022989"/>
    </source>
</evidence>
<evidence type="ECO:0000256" key="8">
    <source>
        <dbReference type="ARBA" id="ARBA00022692"/>
    </source>
</evidence>
<feature type="region of interest" description="Disordered" evidence="14">
    <location>
        <begin position="622"/>
        <end position="641"/>
    </location>
</feature>
<keyword evidence="19" id="KW-1185">Reference proteome</keyword>
<dbReference type="GO" id="GO:0046577">
    <property type="term" value="F:long-chain-alcohol oxidase activity"/>
    <property type="evidence" value="ECO:0007669"/>
    <property type="project" value="UniProtKB-EC"/>
</dbReference>
<dbReference type="OMA" id="ASEVWPE"/>
<gene>
    <name evidence="18" type="ORF">RHOBADRAFT_36851</name>
</gene>
<dbReference type="PIRSF" id="PIRSF028937">
    <property type="entry name" value="Lg_Ch_AO"/>
    <property type="match status" value="1"/>
</dbReference>
<dbReference type="Gene3D" id="3.50.50.60">
    <property type="entry name" value="FAD/NAD(P)-binding domain"/>
    <property type="match status" value="2"/>
</dbReference>
<feature type="domain" description="FAD-dependent oxidoreductase 2 FAD-binding" evidence="16">
    <location>
        <begin position="192"/>
        <end position="224"/>
    </location>
</feature>
<feature type="compositionally biased region" description="Polar residues" evidence="14">
    <location>
        <begin position="625"/>
        <end position="639"/>
    </location>
</feature>
<dbReference type="AlphaFoldDB" id="A0A194S2C8"/>
<dbReference type="Pfam" id="PF00732">
    <property type="entry name" value="GMC_oxred_N"/>
    <property type="match status" value="1"/>
</dbReference>
<dbReference type="InterPro" id="IPR003953">
    <property type="entry name" value="FAD-dep_OxRdtase_2_FAD-bd"/>
</dbReference>
<evidence type="ECO:0000256" key="5">
    <source>
        <dbReference type="ARBA" id="ARBA00010790"/>
    </source>
</evidence>
<evidence type="ECO:0000256" key="11">
    <source>
        <dbReference type="ARBA" id="ARBA00023002"/>
    </source>
</evidence>
<evidence type="ECO:0000256" key="12">
    <source>
        <dbReference type="ARBA" id="ARBA00023136"/>
    </source>
</evidence>
<keyword evidence="8" id="KW-0812">Transmembrane</keyword>
<evidence type="ECO:0000313" key="19">
    <source>
        <dbReference type="Proteomes" id="UP000053890"/>
    </source>
</evidence>
<keyword evidence="10" id="KW-1133">Transmembrane helix</keyword>
<dbReference type="InterPro" id="IPR007867">
    <property type="entry name" value="GMC_OxRtase_C"/>
</dbReference>
<comment type="similarity">
    <text evidence="5">Belongs to the GMC oxidoreductase family.</text>
</comment>
<evidence type="ECO:0000256" key="3">
    <source>
        <dbReference type="ARBA" id="ARBA00003842"/>
    </source>
</evidence>
<keyword evidence="11" id="KW-0560">Oxidoreductase</keyword>
<evidence type="ECO:0000259" key="17">
    <source>
        <dbReference type="Pfam" id="PF05199"/>
    </source>
</evidence>
<reference evidence="18 19" key="1">
    <citation type="journal article" date="2015" name="Front. Microbiol.">
        <title>Genome sequence of the plant growth promoting endophytic yeast Rhodotorula graminis WP1.</title>
        <authorList>
            <person name="Firrincieli A."/>
            <person name="Otillar R."/>
            <person name="Salamov A."/>
            <person name="Schmutz J."/>
            <person name="Khan Z."/>
            <person name="Redman R.S."/>
            <person name="Fleck N.D."/>
            <person name="Lindquist E."/>
            <person name="Grigoriev I.V."/>
            <person name="Doty S.L."/>
        </authorList>
    </citation>
    <scope>NUCLEOTIDE SEQUENCE [LARGE SCALE GENOMIC DNA]</scope>
    <source>
        <strain evidence="18 19">WP1</strain>
    </source>
</reference>
<dbReference type="RefSeq" id="XP_018270937.1">
    <property type="nucleotide sequence ID" value="XM_018413391.1"/>
</dbReference>
<evidence type="ECO:0000256" key="9">
    <source>
        <dbReference type="ARBA" id="ARBA00022827"/>
    </source>
</evidence>
<comment type="subcellular location">
    <subcellularLocation>
        <location evidence="4">Membrane</location>
    </subcellularLocation>
</comment>
<feature type="compositionally biased region" description="Basic and acidic residues" evidence="14">
    <location>
        <begin position="774"/>
        <end position="784"/>
    </location>
</feature>
<evidence type="ECO:0000256" key="6">
    <source>
        <dbReference type="ARBA" id="ARBA00013125"/>
    </source>
</evidence>
<dbReference type="EMBL" id="KQ474079">
    <property type="protein sequence ID" value="KPV74888.1"/>
    <property type="molecule type" value="Genomic_DNA"/>
</dbReference>
<keyword evidence="12" id="KW-0472">Membrane</keyword>
<dbReference type="PANTHER" id="PTHR46056:SF12">
    <property type="entry name" value="LONG-CHAIN-ALCOHOL OXIDASE"/>
    <property type="match status" value="1"/>
</dbReference>
<dbReference type="EC" id="1.1.3.20" evidence="6"/>
<evidence type="ECO:0000256" key="13">
    <source>
        <dbReference type="PIRSR" id="PIRSR028937-1"/>
    </source>
</evidence>
<keyword evidence="9" id="KW-0274">FAD</keyword>
<dbReference type="InterPro" id="IPR012400">
    <property type="entry name" value="Long_Oxdase"/>
</dbReference>
<dbReference type="Proteomes" id="UP000053890">
    <property type="component" value="Unassembled WGS sequence"/>
</dbReference>
<comment type="function">
    <text evidence="3">Long-chain fatty alcohol oxidase involved in the omega-oxidation pathway of lipid degradation.</text>
</comment>
<dbReference type="PANTHER" id="PTHR46056">
    <property type="entry name" value="LONG-CHAIN-ALCOHOL OXIDASE"/>
    <property type="match status" value="1"/>
</dbReference>
<protein>
    <recommendedName>
        <fullName evidence="6">long-chain-alcohol oxidase</fullName>
        <ecNumber evidence="6">1.1.3.20</ecNumber>
    </recommendedName>
</protein>
<dbReference type="OrthoDB" id="269227at2759"/>
<evidence type="ECO:0000313" key="18">
    <source>
        <dbReference type="EMBL" id="KPV74888.1"/>
    </source>
</evidence>
<dbReference type="GO" id="GO:0016020">
    <property type="term" value="C:membrane"/>
    <property type="evidence" value="ECO:0007669"/>
    <property type="project" value="UniProtKB-SubCell"/>
</dbReference>
<accession>A0A194S2C8</accession>
<dbReference type="InterPro" id="IPR000172">
    <property type="entry name" value="GMC_OxRdtase_N"/>
</dbReference>
<sequence length="820" mass="89928">MVLALTDAQRQSLAAVCDCIFQAHGAGLAAEVKSLLPATAPAYQREHIDALVTTKFSDLPGALDALADQFTRSLSKDSVDKIGLVLSLLSTRPGTLVLTGHASTFPELSVEQREAVLQSWRTSRLTLLRQAFRGLSAFTLYVTYNLYDNMILATGYPAYGDEHRFADKSRLRPHHPYQFESIRTQFEVIETDILVVGSGAGGGVVASELAKKGWKVLVVEKGEYIKPEDMAGTQREGFSRLYESAGLMATEDGSMNILAGSGFGGGTTINWCASLRPQHFLREQWAKEHGLPYFLSTEFAQSIEAVCQRMGVSDEHLEHNRPNTMLVDGSKKLGYPIAKIPQNTGGAKHACGFCGFGCVYGEKQGGTVTWLKDAAEHGAKFLVKTTVERLLFASRHCIGALVRDSEDRLALVRARQSVVVSAGTIHSPAVLMRSGLKNPRIGRNLRLHPVVITTGFFDEQIKPWEGAIMTAISSVQENWDGSHHGVKIEVINAFPGGQAASYTPWTSSAEHKRLMAQYGNSMTLISIARDRGSGRIFLDSEQKPRMDYTIDPYDGNSLTRGTIAAAEIHLVNGARRITTTQVDVPDYLPTPGHTYLSDPAWKEWVAKVEKAGTRPNRCAIGSAHQMGSNQMGTKPSSSVVDPRGRVWGTEGLYVADASIFPTASGVNPMITVRRVFLSLFLSLPPRPRHSRFPLARRICPCRTRLRASSTRTLASRARRPSRLVCSLVHLSSPLCSPLLVVVADTPSSSVSHEAVNEVFSSRARTLSARRARKIERERERKRGADSIANQAQERLRREQNSRRRGELDTKGTEGKAGRGI</sequence>
<feature type="domain" description="Glucose-methanol-choline oxidoreductase N-terminal" evidence="15">
    <location>
        <begin position="239"/>
        <end position="450"/>
    </location>
</feature>
<name>A0A194S2C8_RHOGW</name>
<comment type="cofactor">
    <cofactor evidence="2">
        <name>FAD</name>
        <dbReference type="ChEBI" id="CHEBI:57692"/>
    </cofactor>
</comment>
<proteinExistence type="inferred from homology"/>
<dbReference type="Pfam" id="PF00890">
    <property type="entry name" value="FAD_binding_2"/>
    <property type="match status" value="1"/>
</dbReference>
<evidence type="ECO:0000256" key="7">
    <source>
        <dbReference type="ARBA" id="ARBA00022630"/>
    </source>
</evidence>
<dbReference type="STRING" id="578459.A0A194S2C8"/>
<feature type="region of interest" description="Disordered" evidence="14">
    <location>
        <begin position="773"/>
        <end position="820"/>
    </location>
</feature>
<evidence type="ECO:0000256" key="14">
    <source>
        <dbReference type="SAM" id="MobiDB-lite"/>
    </source>
</evidence>
<evidence type="ECO:0000256" key="1">
    <source>
        <dbReference type="ARBA" id="ARBA00000920"/>
    </source>
</evidence>
<evidence type="ECO:0000256" key="4">
    <source>
        <dbReference type="ARBA" id="ARBA00004370"/>
    </source>
</evidence>
<dbReference type="Pfam" id="PF05199">
    <property type="entry name" value="GMC_oxred_C"/>
    <property type="match status" value="1"/>
</dbReference>
<dbReference type="InterPro" id="IPR036188">
    <property type="entry name" value="FAD/NAD-bd_sf"/>
</dbReference>
<dbReference type="SUPFAM" id="SSF51905">
    <property type="entry name" value="FAD/NAD(P)-binding domain"/>
    <property type="match status" value="1"/>
</dbReference>
<dbReference type="GeneID" id="28973840"/>
<keyword evidence="7" id="KW-0285">Flavoprotein</keyword>
<dbReference type="GO" id="GO:0050660">
    <property type="term" value="F:flavin adenine dinucleotide binding"/>
    <property type="evidence" value="ECO:0007669"/>
    <property type="project" value="InterPro"/>
</dbReference>
<organism evidence="18 19">
    <name type="scientific">Rhodotorula graminis (strain WP1)</name>
    <dbReference type="NCBI Taxonomy" id="578459"/>
    <lineage>
        <taxon>Eukaryota</taxon>
        <taxon>Fungi</taxon>
        <taxon>Dikarya</taxon>
        <taxon>Basidiomycota</taxon>
        <taxon>Pucciniomycotina</taxon>
        <taxon>Microbotryomycetes</taxon>
        <taxon>Sporidiobolales</taxon>
        <taxon>Sporidiobolaceae</taxon>
        <taxon>Rhodotorula</taxon>
    </lineage>
</organism>
<feature type="active site" description="Proton acceptor" evidence="13">
    <location>
        <position position="624"/>
    </location>
</feature>